<gene>
    <name evidence="2" type="ORF">HMPREF0661_08900</name>
</gene>
<keyword evidence="1" id="KW-0732">Signal</keyword>
<proteinExistence type="predicted"/>
<protein>
    <submittedName>
        <fullName evidence="2">Uncharacterized protein</fullName>
    </submittedName>
</protein>
<feature type="signal peptide" evidence="1">
    <location>
        <begin position="1"/>
        <end position="20"/>
    </location>
</feature>
<dbReference type="EMBL" id="JRNS01000434">
    <property type="protein sequence ID" value="KGF46117.1"/>
    <property type="molecule type" value="Genomic_DNA"/>
</dbReference>
<name>A0A096BTR4_9BACT</name>
<sequence>MRRKVFYFLLFTLFAVNCMAFNLSADTTKTSKKADNPLIEDGYDVDADTVMGYYGKSIHHLTSFTNNTITLSCPTPNRWKGFYTWKGFKISNFYVKTGEASFKGMNAAILSPITMTTSIDSITDSIFTDRLLTIEYKGRRWVYSNVIRNTEADTMLNFEEIRTGKEGIELSYEGGQGYKYDYQLLINMSDGQPCLTNIYVEEHNSTAKYQATHQFDFTAFDDEGDFSLYRYRRHFPMLLRMGNHNAFGE</sequence>
<dbReference type="AlphaFoldDB" id="A0A096BTR4"/>
<evidence type="ECO:0000313" key="3">
    <source>
        <dbReference type="Proteomes" id="UP000029578"/>
    </source>
</evidence>
<dbReference type="Proteomes" id="UP000029578">
    <property type="component" value="Unassembled WGS sequence"/>
</dbReference>
<comment type="caution">
    <text evidence="2">The sequence shown here is derived from an EMBL/GenBank/DDBJ whole genome shotgun (WGS) entry which is preliminary data.</text>
</comment>
<dbReference type="RefSeq" id="WP_036865719.1">
    <property type="nucleotide sequence ID" value="NZ_JRNS01000434.1"/>
</dbReference>
<feature type="chain" id="PRO_5001925098" evidence="1">
    <location>
        <begin position="21"/>
        <end position="249"/>
    </location>
</feature>
<reference evidence="2 3" key="1">
    <citation type="submission" date="2014-07" db="EMBL/GenBank/DDBJ databases">
        <authorList>
            <person name="McCorrison J."/>
            <person name="Sanka R."/>
            <person name="Torralba M."/>
            <person name="Gillis M."/>
            <person name="Haft D.H."/>
            <person name="Methe B."/>
            <person name="Sutton G."/>
            <person name="Nelson K.E."/>
        </authorList>
    </citation>
    <scope>NUCLEOTIDE SEQUENCE [LARGE SCALE GENOMIC DNA]</scope>
    <source>
        <strain evidence="2 3">DNF00666</strain>
    </source>
</reference>
<accession>A0A096BTR4</accession>
<evidence type="ECO:0000313" key="2">
    <source>
        <dbReference type="EMBL" id="KGF46117.1"/>
    </source>
</evidence>
<organism evidence="2 3">
    <name type="scientific">Prevotella melaninogenica DNF00666</name>
    <dbReference type="NCBI Taxonomy" id="1401073"/>
    <lineage>
        <taxon>Bacteria</taxon>
        <taxon>Pseudomonadati</taxon>
        <taxon>Bacteroidota</taxon>
        <taxon>Bacteroidia</taxon>
        <taxon>Bacteroidales</taxon>
        <taxon>Prevotellaceae</taxon>
        <taxon>Prevotella</taxon>
    </lineage>
</organism>
<evidence type="ECO:0000256" key="1">
    <source>
        <dbReference type="SAM" id="SignalP"/>
    </source>
</evidence>